<dbReference type="CDD" id="cd02799">
    <property type="entry name" value="tRNA_bind_EMAP-II_like"/>
    <property type="match status" value="1"/>
</dbReference>
<evidence type="ECO:0000313" key="10">
    <source>
        <dbReference type="EMBL" id="GHP10373.1"/>
    </source>
</evidence>
<evidence type="ECO:0000256" key="2">
    <source>
        <dbReference type="ARBA" id="ARBA00022490"/>
    </source>
</evidence>
<dbReference type="GO" id="GO:0006412">
    <property type="term" value="P:translation"/>
    <property type="evidence" value="ECO:0007669"/>
    <property type="project" value="UniProtKB-KW"/>
</dbReference>
<evidence type="ECO:0000313" key="9">
    <source>
        <dbReference type="EMBL" id="CAD8217371.1"/>
    </source>
</evidence>
<dbReference type="PANTHER" id="PTHR11586:SF33">
    <property type="entry name" value="AMINOACYL TRNA SYNTHASE COMPLEX-INTERACTING MULTIFUNCTIONAL PROTEIN 1"/>
    <property type="match status" value="1"/>
</dbReference>
<dbReference type="Proteomes" id="UP000660262">
    <property type="component" value="Unassembled WGS sequence"/>
</dbReference>
<keyword evidence="3 6" id="KW-0820">tRNA-binding</keyword>
<dbReference type="OrthoDB" id="19141at2759"/>
<dbReference type="FunFam" id="2.40.50.140:FF:000047">
    <property type="entry name" value="tyrosine--tRNA ligase, cytoplasmic isoform X2"/>
    <property type="match status" value="1"/>
</dbReference>
<evidence type="ECO:0000313" key="11">
    <source>
        <dbReference type="Proteomes" id="UP000660262"/>
    </source>
</evidence>
<dbReference type="InterPro" id="IPR002547">
    <property type="entry name" value="tRNA-bd_dom"/>
</dbReference>
<protein>
    <recommendedName>
        <fullName evidence="8">tRNA-binding domain-containing protein</fullName>
    </recommendedName>
</protein>
<name>A0A7R9XP10_9CHLO</name>
<dbReference type="EMBL" id="HBDW01001193">
    <property type="protein sequence ID" value="CAD8217371.1"/>
    <property type="molecule type" value="Transcribed_RNA"/>
</dbReference>
<evidence type="ECO:0000256" key="7">
    <source>
        <dbReference type="SAM" id="MobiDB-lite"/>
    </source>
</evidence>
<keyword evidence="2" id="KW-0963">Cytoplasm</keyword>
<comment type="subcellular location">
    <subcellularLocation>
        <location evidence="1">Cytoplasm</location>
    </subcellularLocation>
</comment>
<sequence>MPPQLAAERALGLLDAILANLSSTASSQQAANLKARSQLAQPNGSKKKGSEGLDQAIPNKQPEKSAGKKKNPTSPAAPAAIKATAALAGNAPVDISRVMIKVGTIKEVGKHPDADALYVEKIDLGEDGGPRTVVSGLVKHYPLEEMQNRRVLVVCNLKPAKMRGVESQGMVLCATGEDGKVEFVEPPEGVPNGERVLFPGYTDVAGIAVPESPFMHPKKKMWEAVQVDLAVSGGVATYKGVPFGTTGGACRPRNVPSGEIR</sequence>
<dbReference type="PANTHER" id="PTHR11586">
    <property type="entry name" value="TRNA-AMINOACYLATION COFACTOR ARC1 FAMILY MEMBER"/>
    <property type="match status" value="1"/>
</dbReference>
<evidence type="ECO:0000256" key="6">
    <source>
        <dbReference type="PROSITE-ProRule" id="PRU00209"/>
    </source>
</evidence>
<dbReference type="AlphaFoldDB" id="A0A7R9XP10"/>
<evidence type="ECO:0000256" key="5">
    <source>
        <dbReference type="ARBA" id="ARBA00022917"/>
    </source>
</evidence>
<dbReference type="Pfam" id="PF01588">
    <property type="entry name" value="tRNA_bind"/>
    <property type="match status" value="1"/>
</dbReference>
<dbReference type="EMBL" id="BNJQ01000029">
    <property type="protein sequence ID" value="GHP10373.1"/>
    <property type="molecule type" value="Genomic_DNA"/>
</dbReference>
<keyword evidence="4 6" id="KW-0694">RNA-binding</keyword>
<accession>A0A7R9XP10</accession>
<dbReference type="SUPFAM" id="SSF50249">
    <property type="entry name" value="Nucleic acid-binding proteins"/>
    <property type="match status" value="1"/>
</dbReference>
<dbReference type="GO" id="GO:0005737">
    <property type="term" value="C:cytoplasm"/>
    <property type="evidence" value="ECO:0007669"/>
    <property type="project" value="UniProtKB-SubCell"/>
</dbReference>
<reference evidence="10" key="1">
    <citation type="submission" date="2020-10" db="EMBL/GenBank/DDBJ databases">
        <title>Unveiling of a novel bifunctional photoreceptor, Dualchrome1, isolated from a cosmopolitan green alga.</title>
        <authorList>
            <person name="Suzuki S."/>
            <person name="Kawachi M."/>
        </authorList>
    </citation>
    <scope>NUCLEOTIDE SEQUENCE</scope>
    <source>
        <strain evidence="10">NIES 2893</strain>
    </source>
</reference>
<keyword evidence="5" id="KW-0648">Protein biosynthesis</keyword>
<evidence type="ECO:0000256" key="1">
    <source>
        <dbReference type="ARBA" id="ARBA00004496"/>
    </source>
</evidence>
<gene>
    <name evidence="9" type="ORF">PPRO1472_LOCUS812</name>
    <name evidence="10" type="ORF">PPROV_000910400</name>
</gene>
<feature type="region of interest" description="Disordered" evidence="7">
    <location>
        <begin position="25"/>
        <end position="77"/>
    </location>
</feature>
<proteinExistence type="predicted"/>
<dbReference type="InterPro" id="IPR012340">
    <property type="entry name" value="NA-bd_OB-fold"/>
</dbReference>
<dbReference type="InterPro" id="IPR051270">
    <property type="entry name" value="Tyrosine-tRNA_ligase_regulator"/>
</dbReference>
<dbReference type="Gene3D" id="2.40.50.140">
    <property type="entry name" value="Nucleic acid-binding proteins"/>
    <property type="match status" value="1"/>
</dbReference>
<evidence type="ECO:0000259" key="8">
    <source>
        <dbReference type="PROSITE" id="PS50886"/>
    </source>
</evidence>
<dbReference type="PROSITE" id="PS50886">
    <property type="entry name" value="TRBD"/>
    <property type="match status" value="1"/>
</dbReference>
<reference evidence="9" key="2">
    <citation type="submission" date="2021-01" db="EMBL/GenBank/DDBJ databases">
        <authorList>
            <person name="Corre E."/>
            <person name="Pelletier E."/>
            <person name="Niang G."/>
            <person name="Scheremetjew M."/>
            <person name="Finn R."/>
            <person name="Kale V."/>
            <person name="Holt S."/>
            <person name="Cochrane G."/>
            <person name="Meng A."/>
            <person name="Brown T."/>
            <person name="Cohen L."/>
        </authorList>
    </citation>
    <scope>NUCLEOTIDE SEQUENCE</scope>
    <source>
        <strain evidence="9">RCC251</strain>
    </source>
</reference>
<evidence type="ECO:0000256" key="3">
    <source>
        <dbReference type="ARBA" id="ARBA00022555"/>
    </source>
</evidence>
<keyword evidence="11" id="KW-1185">Reference proteome</keyword>
<evidence type="ECO:0000256" key="4">
    <source>
        <dbReference type="ARBA" id="ARBA00022884"/>
    </source>
</evidence>
<organism evidence="9">
    <name type="scientific">Pycnococcus provasolii</name>
    <dbReference type="NCBI Taxonomy" id="41880"/>
    <lineage>
        <taxon>Eukaryota</taxon>
        <taxon>Viridiplantae</taxon>
        <taxon>Chlorophyta</taxon>
        <taxon>Pseudoscourfieldiophyceae</taxon>
        <taxon>Pseudoscourfieldiales</taxon>
        <taxon>Pycnococcaceae</taxon>
        <taxon>Pycnococcus</taxon>
    </lineage>
</organism>
<dbReference type="GO" id="GO:0000049">
    <property type="term" value="F:tRNA binding"/>
    <property type="evidence" value="ECO:0007669"/>
    <property type="project" value="UniProtKB-UniRule"/>
</dbReference>
<feature type="domain" description="TRNA-binding" evidence="8">
    <location>
        <begin position="94"/>
        <end position="197"/>
    </location>
</feature>